<dbReference type="RefSeq" id="WP_077855461.1">
    <property type="nucleotide sequence ID" value="NZ_JABTDW010000001.1"/>
</dbReference>
<name>A0AAE5LSR4_CLOBE</name>
<gene>
    <name evidence="1" type="ORF">BCD95_005694</name>
</gene>
<evidence type="ECO:0000313" key="1">
    <source>
        <dbReference type="EMBL" id="NSB17435.1"/>
    </source>
</evidence>
<dbReference type="AlphaFoldDB" id="A0AAE5LSR4"/>
<comment type="caution">
    <text evidence="1">The sequence shown here is derived from an EMBL/GenBank/DDBJ whole genome shotgun (WGS) entry which is preliminary data.</text>
</comment>
<dbReference type="EMBL" id="JABTDW010000001">
    <property type="protein sequence ID" value="NSB17435.1"/>
    <property type="molecule type" value="Genomic_DNA"/>
</dbReference>
<dbReference type="Proteomes" id="UP000822184">
    <property type="component" value="Unassembled WGS sequence"/>
</dbReference>
<reference evidence="1" key="1">
    <citation type="submission" date="2020-06" db="EMBL/GenBank/DDBJ databases">
        <title>Genomic insights into acetone-butanol-ethanol (ABE) fermentation by sequencing solventogenic clostridia strains.</title>
        <authorList>
            <person name="Brown S."/>
        </authorList>
    </citation>
    <scope>NUCLEOTIDE SEQUENCE</scope>
    <source>
        <strain evidence="1">DJ123</strain>
    </source>
</reference>
<organism evidence="1 2">
    <name type="scientific">Clostridium beijerinckii</name>
    <name type="common">Clostridium MP</name>
    <dbReference type="NCBI Taxonomy" id="1520"/>
    <lineage>
        <taxon>Bacteria</taxon>
        <taxon>Bacillati</taxon>
        <taxon>Bacillota</taxon>
        <taxon>Clostridia</taxon>
        <taxon>Eubacteriales</taxon>
        <taxon>Clostridiaceae</taxon>
        <taxon>Clostridium</taxon>
    </lineage>
</organism>
<evidence type="ECO:0000313" key="2">
    <source>
        <dbReference type="Proteomes" id="UP000822184"/>
    </source>
</evidence>
<protein>
    <recommendedName>
        <fullName evidence="3">Phage XkdN-like protein</fullName>
    </recommendedName>
</protein>
<proteinExistence type="predicted"/>
<accession>A0AAE5LSR4</accession>
<evidence type="ECO:0008006" key="3">
    <source>
        <dbReference type="Google" id="ProtNLM"/>
    </source>
</evidence>
<sequence>MGKESQKRLTLGDIVKKKQLRDKEVNKTQELHIDSYDMDILITKLDDELFSYLNEKYKDDEMGMINRIVYECVVDPKLKDEKTQETLGITCEPSQIINETVKAVFPSVKERGGIATEILNLSDLAKGGVSVVQHIKN</sequence>